<dbReference type="KEGG" id="vra:106767994"/>
<gene>
    <name evidence="2" type="primary">LOC106767994</name>
</gene>
<evidence type="ECO:0000313" key="1">
    <source>
        <dbReference type="Proteomes" id="UP000087766"/>
    </source>
</evidence>
<keyword evidence="1" id="KW-1185">Reference proteome</keyword>
<proteinExistence type="predicted"/>
<protein>
    <submittedName>
        <fullName evidence="2">Uncharacterized protein LOC106767994 isoform X2</fullName>
    </submittedName>
</protein>
<dbReference type="OrthoDB" id="1722863at2759"/>
<dbReference type="Proteomes" id="UP000087766">
    <property type="component" value="Chromosome 7"/>
</dbReference>
<dbReference type="GeneID" id="106767994"/>
<dbReference type="RefSeq" id="XP_014508445.1">
    <property type="nucleotide sequence ID" value="XM_014652959.2"/>
</dbReference>
<evidence type="ECO:0000313" key="2">
    <source>
        <dbReference type="RefSeq" id="XP_014508445.1"/>
    </source>
</evidence>
<reference evidence="1" key="1">
    <citation type="journal article" date="2014" name="Nat. Commun.">
        <title>Genome sequence of mungbean and insights into evolution within Vigna species.</title>
        <authorList>
            <person name="Kang Y.J."/>
            <person name="Kim S.K."/>
            <person name="Kim M.Y."/>
            <person name="Lestari P."/>
            <person name="Kim K.H."/>
            <person name="Ha B.K."/>
            <person name="Jun T.H."/>
            <person name="Hwang W.J."/>
            <person name="Lee T."/>
            <person name="Lee J."/>
            <person name="Shim S."/>
            <person name="Yoon M.Y."/>
            <person name="Jang Y.E."/>
            <person name="Han K.S."/>
            <person name="Taeprayoon P."/>
            <person name="Yoon N."/>
            <person name="Somta P."/>
            <person name="Tanya P."/>
            <person name="Kim K.S."/>
            <person name="Gwag J.G."/>
            <person name="Moon J.K."/>
            <person name="Lee Y.H."/>
            <person name="Park B.S."/>
            <person name="Bombarely A."/>
            <person name="Doyle J.J."/>
            <person name="Jackson S.A."/>
            <person name="Schafleitner R."/>
            <person name="Srinives P."/>
            <person name="Varshney R.K."/>
            <person name="Lee S.H."/>
        </authorList>
    </citation>
    <scope>NUCLEOTIDE SEQUENCE [LARGE SCALE GENOMIC DNA]</scope>
    <source>
        <strain evidence="1">cv. VC1973A</strain>
    </source>
</reference>
<organism evidence="1 2">
    <name type="scientific">Vigna radiata var. radiata</name>
    <name type="common">Mung bean</name>
    <name type="synonym">Phaseolus aureus</name>
    <dbReference type="NCBI Taxonomy" id="3916"/>
    <lineage>
        <taxon>Eukaryota</taxon>
        <taxon>Viridiplantae</taxon>
        <taxon>Streptophyta</taxon>
        <taxon>Embryophyta</taxon>
        <taxon>Tracheophyta</taxon>
        <taxon>Spermatophyta</taxon>
        <taxon>Magnoliopsida</taxon>
        <taxon>eudicotyledons</taxon>
        <taxon>Gunneridae</taxon>
        <taxon>Pentapetalae</taxon>
        <taxon>rosids</taxon>
        <taxon>fabids</taxon>
        <taxon>Fabales</taxon>
        <taxon>Fabaceae</taxon>
        <taxon>Papilionoideae</taxon>
        <taxon>50 kb inversion clade</taxon>
        <taxon>NPAAA clade</taxon>
        <taxon>indigoferoid/millettioid clade</taxon>
        <taxon>Phaseoleae</taxon>
        <taxon>Vigna</taxon>
    </lineage>
</organism>
<accession>A0A1S3UR02</accession>
<name>A0A1S3UR02_VIGRR</name>
<dbReference type="AlphaFoldDB" id="A0A1S3UR02"/>
<reference evidence="2" key="2">
    <citation type="submission" date="2025-08" db="UniProtKB">
        <authorList>
            <consortium name="RefSeq"/>
        </authorList>
    </citation>
    <scope>IDENTIFICATION</scope>
    <source>
        <tissue evidence="2">Leaf</tissue>
    </source>
</reference>
<sequence>MANPVLVLRWKRDSFFSLRVLRHGGGLASPSAGGSQVSSAMEFSQAQRWPPETRRFLFAMAGLYHEIWFGPGSRHGGSIFGSAAAPYGIRDKPAAFRVATVVSLSSDGGTPRACGGGRRRAW</sequence>